<protein>
    <submittedName>
        <fullName evidence="1">Uncharacterized protein</fullName>
    </submittedName>
</protein>
<dbReference type="AlphaFoldDB" id="A0A0E9VWP0"/>
<proteinExistence type="predicted"/>
<accession>A0A0E9VWP0</accession>
<sequence length="17" mass="2034">MFLRLFNVPQNGHSNIF</sequence>
<organism evidence="1">
    <name type="scientific">Anguilla anguilla</name>
    <name type="common">European freshwater eel</name>
    <name type="synonym">Muraena anguilla</name>
    <dbReference type="NCBI Taxonomy" id="7936"/>
    <lineage>
        <taxon>Eukaryota</taxon>
        <taxon>Metazoa</taxon>
        <taxon>Chordata</taxon>
        <taxon>Craniata</taxon>
        <taxon>Vertebrata</taxon>
        <taxon>Euteleostomi</taxon>
        <taxon>Actinopterygii</taxon>
        <taxon>Neopterygii</taxon>
        <taxon>Teleostei</taxon>
        <taxon>Anguilliformes</taxon>
        <taxon>Anguillidae</taxon>
        <taxon>Anguilla</taxon>
    </lineage>
</organism>
<dbReference type="EMBL" id="GBXM01026100">
    <property type="protein sequence ID" value="JAH82477.1"/>
    <property type="molecule type" value="Transcribed_RNA"/>
</dbReference>
<name>A0A0E9VWP0_ANGAN</name>
<evidence type="ECO:0000313" key="1">
    <source>
        <dbReference type="EMBL" id="JAH82477.1"/>
    </source>
</evidence>
<reference evidence="1" key="2">
    <citation type="journal article" date="2015" name="Fish Shellfish Immunol.">
        <title>Early steps in the European eel (Anguilla anguilla)-Vibrio vulnificus interaction in the gills: Role of the RtxA13 toxin.</title>
        <authorList>
            <person name="Callol A."/>
            <person name="Pajuelo D."/>
            <person name="Ebbesson L."/>
            <person name="Teles M."/>
            <person name="MacKenzie S."/>
            <person name="Amaro C."/>
        </authorList>
    </citation>
    <scope>NUCLEOTIDE SEQUENCE</scope>
</reference>
<reference evidence="1" key="1">
    <citation type="submission" date="2014-11" db="EMBL/GenBank/DDBJ databases">
        <authorList>
            <person name="Amaro Gonzalez C."/>
        </authorList>
    </citation>
    <scope>NUCLEOTIDE SEQUENCE</scope>
</reference>